<feature type="binding site" evidence="6">
    <location>
        <position position="103"/>
    </location>
    <ligand>
        <name>Zn(2+)</name>
        <dbReference type="ChEBI" id="CHEBI:29105"/>
    </ligand>
</feature>
<dbReference type="InterPro" id="IPR036409">
    <property type="entry name" value="Aldolase_II/adducin_N_sf"/>
</dbReference>
<comment type="catalytic activity">
    <reaction evidence="6">
        <text>5-(methylsulfanyl)-D-ribulose 1-phosphate = 5-methylsulfanyl-2,3-dioxopentyl phosphate + H2O</text>
        <dbReference type="Rhea" id="RHEA:15549"/>
        <dbReference type="ChEBI" id="CHEBI:15377"/>
        <dbReference type="ChEBI" id="CHEBI:58548"/>
        <dbReference type="ChEBI" id="CHEBI:58828"/>
        <dbReference type="EC" id="4.2.1.109"/>
    </reaction>
</comment>
<dbReference type="GO" id="GO:0019509">
    <property type="term" value="P:L-methionine salvage from methylthioadenosine"/>
    <property type="evidence" value="ECO:0007669"/>
    <property type="project" value="UniProtKB-UniRule"/>
</dbReference>
<name>A0A370G6N0_GLULI</name>
<organism evidence="9 10">
    <name type="scientific">Gluconacetobacter liquefaciens</name>
    <name type="common">Acetobacter liquefaciens</name>
    <dbReference type="NCBI Taxonomy" id="89584"/>
    <lineage>
        <taxon>Bacteria</taxon>
        <taxon>Pseudomonadati</taxon>
        <taxon>Pseudomonadota</taxon>
        <taxon>Alphaproteobacteria</taxon>
        <taxon>Acetobacterales</taxon>
        <taxon>Acetobacteraceae</taxon>
        <taxon>Gluconacetobacter</taxon>
    </lineage>
</organism>
<keyword evidence="1 6" id="KW-0028">Amino-acid biosynthesis</keyword>
<dbReference type="GO" id="GO:0008270">
    <property type="term" value="F:zinc ion binding"/>
    <property type="evidence" value="ECO:0007669"/>
    <property type="project" value="UniProtKB-UniRule"/>
</dbReference>
<dbReference type="SUPFAM" id="SSF53639">
    <property type="entry name" value="AraD/HMP-PK domain-like"/>
    <property type="match status" value="1"/>
</dbReference>
<evidence type="ECO:0000313" key="9">
    <source>
        <dbReference type="EMBL" id="RDI39467.1"/>
    </source>
</evidence>
<evidence type="ECO:0000313" key="8">
    <source>
        <dbReference type="EMBL" id="MBB2185661.1"/>
    </source>
</evidence>
<dbReference type="SMART" id="SM01007">
    <property type="entry name" value="Aldolase_II"/>
    <property type="match status" value="1"/>
</dbReference>
<proteinExistence type="inferred from homology"/>
<evidence type="ECO:0000256" key="1">
    <source>
        <dbReference type="ARBA" id="ARBA00022605"/>
    </source>
</evidence>
<protein>
    <recommendedName>
        <fullName evidence="6">Methylthioribulose-1-phosphate dehydratase</fullName>
        <shortName evidence="6">MTRu-1-P dehydratase</shortName>
        <ecNumber evidence="6">4.2.1.109</ecNumber>
    </recommendedName>
</protein>
<comment type="similarity">
    <text evidence="6">Belongs to the aldolase class II family. MtnB subfamily.</text>
</comment>
<dbReference type="GO" id="GO:0019323">
    <property type="term" value="P:pentose catabolic process"/>
    <property type="evidence" value="ECO:0007669"/>
    <property type="project" value="TreeGrafter"/>
</dbReference>
<evidence type="ECO:0000256" key="3">
    <source>
        <dbReference type="ARBA" id="ARBA00022833"/>
    </source>
</evidence>
<dbReference type="HAMAP" id="MF_01677">
    <property type="entry name" value="Salvage_MtnB"/>
    <property type="match status" value="1"/>
</dbReference>
<keyword evidence="2 6" id="KW-0479">Metal-binding</keyword>
<dbReference type="InterPro" id="IPR050197">
    <property type="entry name" value="Aldolase_class_II_sugar_metab"/>
</dbReference>
<dbReference type="Gene3D" id="3.40.225.10">
    <property type="entry name" value="Class II aldolase/adducin N-terminal domain"/>
    <property type="match status" value="1"/>
</dbReference>
<keyword evidence="4 6" id="KW-0486">Methionine biosynthesis</keyword>
<dbReference type="Proteomes" id="UP000254958">
    <property type="component" value="Unassembled WGS sequence"/>
</dbReference>
<dbReference type="Proteomes" id="UP000562982">
    <property type="component" value="Unassembled WGS sequence"/>
</dbReference>
<comment type="function">
    <text evidence="6">Catalyzes the dehydration of methylthioribulose-1-phosphate (MTRu-1-P) into 2,3-diketo-5-methylthiopentyl-1-phosphate (DK-MTP-1-P).</text>
</comment>
<dbReference type="AlphaFoldDB" id="A0A370G6N0"/>
<dbReference type="Pfam" id="PF00596">
    <property type="entry name" value="Aldolase_II"/>
    <property type="match status" value="1"/>
</dbReference>
<gene>
    <name evidence="6" type="primary">mtnB</name>
    <name evidence="9" type="ORF">C7453_102256</name>
    <name evidence="8" type="ORF">HLH32_04560</name>
</gene>
<reference evidence="8 11" key="2">
    <citation type="submission" date="2020-04" db="EMBL/GenBank/DDBJ databases">
        <title>Description of novel Gluconacetobacter.</title>
        <authorList>
            <person name="Sombolestani A."/>
        </authorList>
    </citation>
    <scope>NUCLEOTIDE SEQUENCE [LARGE SCALE GENOMIC DNA]</scope>
    <source>
        <strain evidence="8 11">LMG 1382</strain>
    </source>
</reference>
<dbReference type="NCBIfam" id="NF006672">
    <property type="entry name" value="PRK09220.1"/>
    <property type="match status" value="1"/>
</dbReference>
<evidence type="ECO:0000256" key="4">
    <source>
        <dbReference type="ARBA" id="ARBA00023167"/>
    </source>
</evidence>
<dbReference type="InterPro" id="IPR001303">
    <property type="entry name" value="Aldolase_II/adducin_N"/>
</dbReference>
<feature type="domain" description="Class II aldolase/adducin N-terminal" evidence="7">
    <location>
        <begin position="15"/>
        <end position="201"/>
    </location>
</feature>
<dbReference type="GO" id="GO:0016832">
    <property type="term" value="F:aldehyde-lyase activity"/>
    <property type="evidence" value="ECO:0007669"/>
    <property type="project" value="TreeGrafter"/>
</dbReference>
<evidence type="ECO:0000256" key="5">
    <source>
        <dbReference type="ARBA" id="ARBA00023239"/>
    </source>
</evidence>
<dbReference type="GO" id="GO:0005829">
    <property type="term" value="C:cytosol"/>
    <property type="evidence" value="ECO:0007669"/>
    <property type="project" value="TreeGrafter"/>
</dbReference>
<reference evidence="9 10" key="1">
    <citation type="submission" date="2018-07" db="EMBL/GenBank/DDBJ databases">
        <title>Genomic Encyclopedia of Type Strains, Phase IV (KMG-IV): sequencing the most valuable type-strain genomes for metagenomic binning, comparative biology and taxonomic classification.</title>
        <authorList>
            <person name="Goeker M."/>
        </authorList>
    </citation>
    <scope>NUCLEOTIDE SEQUENCE [LARGE SCALE GENOMIC DNA]</scope>
    <source>
        <strain evidence="9 10">DSM 5603</strain>
    </source>
</reference>
<dbReference type="PANTHER" id="PTHR22789:SF0">
    <property type="entry name" value="3-OXO-TETRONATE 4-PHOSPHATE DECARBOXYLASE-RELATED"/>
    <property type="match status" value="1"/>
</dbReference>
<evidence type="ECO:0000256" key="2">
    <source>
        <dbReference type="ARBA" id="ARBA00022723"/>
    </source>
</evidence>
<comment type="pathway">
    <text evidence="6">Amino-acid biosynthesis; L-methionine biosynthesis via salvage pathway; L-methionine from S-methyl-5-thio-alpha-D-ribose 1-phosphate: step 2/6.</text>
</comment>
<evidence type="ECO:0000313" key="11">
    <source>
        <dbReference type="Proteomes" id="UP000562982"/>
    </source>
</evidence>
<dbReference type="EMBL" id="QQAW01000002">
    <property type="protein sequence ID" value="RDI39467.1"/>
    <property type="molecule type" value="Genomic_DNA"/>
</dbReference>
<dbReference type="EC" id="4.2.1.109" evidence="6"/>
<evidence type="ECO:0000259" key="7">
    <source>
        <dbReference type="SMART" id="SM01007"/>
    </source>
</evidence>
<comment type="cofactor">
    <cofactor evidence="6">
        <name>Zn(2+)</name>
        <dbReference type="ChEBI" id="CHEBI:29105"/>
    </cofactor>
    <text evidence="6">Binds 1 zinc ion per subunit.</text>
</comment>
<keyword evidence="5 6" id="KW-0456">Lyase</keyword>
<dbReference type="EMBL" id="JABEQI010000002">
    <property type="protein sequence ID" value="MBB2185661.1"/>
    <property type="molecule type" value="Genomic_DNA"/>
</dbReference>
<accession>A0A370G6N0</accession>
<dbReference type="InterPro" id="IPR017714">
    <property type="entry name" value="MethylthioRu-1-P_deHdtase_MtnB"/>
</dbReference>
<sequence length="208" mass="22443">MDQMTTTDLWAGAVQDVIAAGRRMDRFGWVPATAGNISRRLPDGRIAITRSGGHKGCLTQDGVIEVGMDGRAVHPGDRPSAETLLHCQLYAHDPAIGAVLHGHSVASTVLSMATADGVLTLADYEVQKVFEGQTTHDASVRVPVFDNDQDIARLCTVVAPDLGRMPAGYIIRGHGVYVWGATMDVALARLEGLEFLLACELEKRKLRR</sequence>
<evidence type="ECO:0000256" key="6">
    <source>
        <dbReference type="HAMAP-Rule" id="MF_01677"/>
    </source>
</evidence>
<dbReference type="PANTHER" id="PTHR22789">
    <property type="entry name" value="FUCULOSE PHOSPHATE ALDOLASE"/>
    <property type="match status" value="1"/>
</dbReference>
<feature type="binding site" evidence="6">
    <location>
        <position position="101"/>
    </location>
    <ligand>
        <name>Zn(2+)</name>
        <dbReference type="ChEBI" id="CHEBI:29105"/>
    </ligand>
</feature>
<dbReference type="UniPathway" id="UPA00904">
    <property type="reaction ID" value="UER00875"/>
</dbReference>
<keyword evidence="10" id="KW-1185">Reference proteome</keyword>
<dbReference type="RefSeq" id="WP_114726338.1">
    <property type="nucleotide sequence ID" value="NZ_BJMI01000001.1"/>
</dbReference>
<evidence type="ECO:0000313" key="10">
    <source>
        <dbReference type="Proteomes" id="UP000254958"/>
    </source>
</evidence>
<dbReference type="OrthoDB" id="5500703at2"/>
<comment type="caution">
    <text evidence="9">The sequence shown here is derived from an EMBL/GenBank/DDBJ whole genome shotgun (WGS) entry which is preliminary data.</text>
</comment>
<keyword evidence="3 6" id="KW-0862">Zinc</keyword>
<dbReference type="NCBIfam" id="TIGR03328">
    <property type="entry name" value="salvage_mtnB"/>
    <property type="match status" value="1"/>
</dbReference>
<dbReference type="GO" id="GO:0046570">
    <property type="term" value="F:methylthioribulose 1-phosphate dehydratase activity"/>
    <property type="evidence" value="ECO:0007669"/>
    <property type="project" value="UniProtKB-UniRule"/>
</dbReference>